<keyword evidence="19" id="KW-1185">Reference proteome</keyword>
<comment type="similarity">
    <text evidence="3 17">Belongs to the glycosyltransferase 13 family.</text>
</comment>
<evidence type="ECO:0000256" key="15">
    <source>
        <dbReference type="ARBA" id="ARBA00041712"/>
    </source>
</evidence>
<reference evidence="19" key="1">
    <citation type="submission" date="2010-08" db="EMBL/GenBank/DDBJ databases">
        <authorList>
            <consortium name="Caenorhabditis japonica Sequencing Consortium"/>
            <person name="Wilson R.K."/>
        </authorList>
    </citation>
    <scope>NUCLEOTIDE SEQUENCE [LARGE SCALE GENOMIC DNA]</scope>
    <source>
        <strain evidence="19">DF5081</strain>
    </source>
</reference>
<dbReference type="InterPro" id="IPR052261">
    <property type="entry name" value="Glycosyltransferase_13"/>
</dbReference>
<keyword evidence="12 17" id="KW-0464">Manganese</keyword>
<evidence type="ECO:0000256" key="9">
    <source>
        <dbReference type="ARBA" id="ARBA00022989"/>
    </source>
</evidence>
<sequence>PENIDLTDAAKLYRSDFFAGLGWMMTSKTWHELEPSWPVGFWDDWMRDPLRRKGRQCIRPEVSRTGMMSYGKEGASKGQFFTKHLINIKVNDKYTDFGKIDLDYLLPANFEKKMKHEVMENAVELNISKVAEFVLQKENKGKSVR</sequence>
<dbReference type="AlphaFoldDB" id="A0A8R1DMS0"/>
<evidence type="ECO:0000256" key="1">
    <source>
        <dbReference type="ARBA" id="ARBA00004323"/>
    </source>
</evidence>
<evidence type="ECO:0000256" key="6">
    <source>
        <dbReference type="ARBA" id="ARBA00022692"/>
    </source>
</evidence>
<evidence type="ECO:0000256" key="7">
    <source>
        <dbReference type="ARBA" id="ARBA00022723"/>
    </source>
</evidence>
<keyword evidence="11" id="KW-0472">Membrane</keyword>
<name>A0A8R1DMS0_CAEJA</name>
<keyword evidence="9" id="KW-1133">Transmembrane helix</keyword>
<keyword evidence="5" id="KW-0808">Transferase</keyword>
<comment type="subcellular location">
    <subcellularLocation>
        <location evidence="1 17">Golgi apparatus membrane</location>
        <topology evidence="1 17">Single-pass type II membrane protein</topology>
    </subcellularLocation>
</comment>
<comment type="cofactor">
    <cofactor evidence="17">
        <name>Mn(2+)</name>
        <dbReference type="ChEBI" id="CHEBI:29035"/>
    </cofactor>
    <text evidence="17">The cofactor is mostly bound to the substrate.</text>
</comment>
<evidence type="ECO:0000256" key="17">
    <source>
        <dbReference type="RuleBase" id="RU368119"/>
    </source>
</evidence>
<dbReference type="GO" id="GO:0006487">
    <property type="term" value="P:protein N-linked glycosylation"/>
    <property type="evidence" value="ECO:0007669"/>
    <property type="project" value="TreeGrafter"/>
</dbReference>
<dbReference type="GO" id="GO:0003827">
    <property type="term" value="F:alpha-1,3-mannosylglycoprotein 2-beta-N-acetylglucosaminyltransferase activity"/>
    <property type="evidence" value="ECO:0007669"/>
    <property type="project" value="UniProtKB-UniRule"/>
</dbReference>
<reference evidence="18" key="2">
    <citation type="submission" date="2022-06" db="UniProtKB">
        <authorList>
            <consortium name="EnsemblMetazoa"/>
        </authorList>
    </citation>
    <scope>IDENTIFICATION</scope>
    <source>
        <strain evidence="18">DF5081</strain>
    </source>
</reference>
<evidence type="ECO:0000256" key="4">
    <source>
        <dbReference type="ARBA" id="ARBA00022676"/>
    </source>
</evidence>
<evidence type="ECO:0000256" key="12">
    <source>
        <dbReference type="ARBA" id="ARBA00023211"/>
    </source>
</evidence>
<evidence type="ECO:0000313" key="19">
    <source>
        <dbReference type="Proteomes" id="UP000005237"/>
    </source>
</evidence>
<accession>A0A8R1DMS0</accession>
<evidence type="ECO:0000256" key="11">
    <source>
        <dbReference type="ARBA" id="ARBA00023136"/>
    </source>
</evidence>
<dbReference type="PANTHER" id="PTHR10468:SF0">
    <property type="entry name" value="ALPHA-1,3-MANNOSYL-GLYCOPROTEIN 2-BETA-N-ACETYLGLUCOSAMINYLTRANSFERASE"/>
    <property type="match status" value="1"/>
</dbReference>
<dbReference type="InterPro" id="IPR004139">
    <property type="entry name" value="Glyco_trans_13"/>
</dbReference>
<dbReference type="EnsemblMetazoa" id="CJA06356.1">
    <property type="protein sequence ID" value="CJA06356.1"/>
    <property type="gene ID" value="WBGene00125560"/>
</dbReference>
<dbReference type="PANTHER" id="PTHR10468">
    <property type="entry name" value="PROTEIN O-LINKED-MANNOSE BETA-1,2-N-ACETYLGLUCOSAMINYLTRANSFERASE 1/ALPHA-1,3-MANNOSYL-GLYCOPROTEIN 2-BETA-N-ACETYLGLUCOSAMINYLTRANSFERASE"/>
    <property type="match status" value="1"/>
</dbReference>
<proteinExistence type="inferred from homology"/>
<comment type="pathway">
    <text evidence="2 17">Protein modification; protein glycosylation.</text>
</comment>
<evidence type="ECO:0000256" key="5">
    <source>
        <dbReference type="ARBA" id="ARBA00022679"/>
    </source>
</evidence>
<keyword evidence="4 17" id="KW-0328">Glycosyltransferase</keyword>
<dbReference type="GO" id="GO:0000139">
    <property type="term" value="C:Golgi membrane"/>
    <property type="evidence" value="ECO:0007669"/>
    <property type="project" value="UniProtKB-SubCell"/>
</dbReference>
<evidence type="ECO:0000256" key="8">
    <source>
        <dbReference type="ARBA" id="ARBA00022968"/>
    </source>
</evidence>
<evidence type="ECO:0000256" key="14">
    <source>
        <dbReference type="ARBA" id="ARBA00038949"/>
    </source>
</evidence>
<evidence type="ECO:0000256" key="10">
    <source>
        <dbReference type="ARBA" id="ARBA00023034"/>
    </source>
</evidence>
<dbReference type="SUPFAM" id="SSF53448">
    <property type="entry name" value="Nucleotide-diphospho-sugar transferases"/>
    <property type="match status" value="1"/>
</dbReference>
<dbReference type="EC" id="2.4.1.101" evidence="14 17"/>
<evidence type="ECO:0000256" key="2">
    <source>
        <dbReference type="ARBA" id="ARBA00004922"/>
    </source>
</evidence>
<protein>
    <recommendedName>
        <fullName evidence="14 17">Alpha-1,3-mannosyl-glycoprotein 2-beta-N-acetylglucosaminyltransferase</fullName>
        <shortName evidence="17">GNT-I</shortName>
        <shortName evidence="17">GlcNAc-T I</shortName>
        <ecNumber evidence="14 17">2.4.1.101</ecNumber>
    </recommendedName>
    <alternativeName>
        <fullName evidence="15 17">N-glycosyl-oligosaccharide-glycoprotein N-acetylglucosaminyltransferase I</fullName>
    </alternativeName>
</protein>
<keyword evidence="8 17" id="KW-0735">Signal-anchor</keyword>
<dbReference type="InterPro" id="IPR029044">
    <property type="entry name" value="Nucleotide-diphossugar_trans"/>
</dbReference>
<keyword evidence="6" id="KW-0812">Transmembrane</keyword>
<keyword evidence="7 17" id="KW-0479">Metal-binding</keyword>
<comment type="function">
    <text evidence="13 17">Initiates complex N-linked carbohydrate formation. Essential for the conversion of high-mannose to hybrid and complex N-glycans.</text>
</comment>
<keyword evidence="10 17" id="KW-0333">Golgi apparatus</keyword>
<evidence type="ECO:0000313" key="18">
    <source>
        <dbReference type="EnsemblMetazoa" id="CJA06356.1"/>
    </source>
</evidence>
<dbReference type="GO" id="GO:0030145">
    <property type="term" value="F:manganese ion binding"/>
    <property type="evidence" value="ECO:0007669"/>
    <property type="project" value="UniProtKB-UniRule"/>
</dbReference>
<dbReference type="Pfam" id="PF03071">
    <property type="entry name" value="GNT-I"/>
    <property type="match status" value="1"/>
</dbReference>
<dbReference type="Proteomes" id="UP000005237">
    <property type="component" value="Unassembled WGS sequence"/>
</dbReference>
<evidence type="ECO:0000256" key="16">
    <source>
        <dbReference type="ARBA" id="ARBA00049421"/>
    </source>
</evidence>
<dbReference type="Gene3D" id="3.90.550.10">
    <property type="entry name" value="Spore Coat Polysaccharide Biosynthesis Protein SpsA, Chain A"/>
    <property type="match status" value="1"/>
</dbReference>
<comment type="catalytic activity">
    <reaction evidence="16 17">
        <text>N(4)-(alpha-D-Man-(1-&gt;3)-[alpha-D-Man-(1-&gt;3)-[alpha-D-Man-(1-&gt;6)]-alpha-D-Man-(1-&gt;6)]-beta-D-Man-(1-&gt;4)-beta-D-GlcNAc-(1-&gt;4)-beta-D-GlcNAc)-L-asparaginyl-[protein] (N-glucan mannose isomer 5A1,2) + UDP-N-acetyl-alpha-D-glucosamine = N(4)-{beta-D-GlcNAc-(1-&gt;2)-alpha-D-Man-(1-&gt;3)-[alpha-D-Man-(1-&gt;3)-[alpha-D-Man-(1-&gt;6)]-alpha-D-Man-(1-&gt;6)]-beta-D-Man-(1-&gt;4)-beta-D-GlcNAc-(1-&gt;4)-beta-D-GlcNAc}-L-asparaginyl-[protein] + UDP + H(+)</text>
        <dbReference type="Rhea" id="RHEA:11456"/>
        <dbReference type="Rhea" id="RHEA-COMP:14367"/>
        <dbReference type="Rhea" id="RHEA-COMP:14368"/>
        <dbReference type="ChEBI" id="CHEBI:15378"/>
        <dbReference type="ChEBI" id="CHEBI:57705"/>
        <dbReference type="ChEBI" id="CHEBI:58223"/>
        <dbReference type="ChEBI" id="CHEBI:59087"/>
        <dbReference type="ChEBI" id="CHEBI:60625"/>
        <dbReference type="EC" id="2.4.1.101"/>
    </reaction>
</comment>
<evidence type="ECO:0000256" key="3">
    <source>
        <dbReference type="ARBA" id="ARBA00006492"/>
    </source>
</evidence>
<organism evidence="18 19">
    <name type="scientific">Caenorhabditis japonica</name>
    <dbReference type="NCBI Taxonomy" id="281687"/>
    <lineage>
        <taxon>Eukaryota</taxon>
        <taxon>Metazoa</taxon>
        <taxon>Ecdysozoa</taxon>
        <taxon>Nematoda</taxon>
        <taxon>Chromadorea</taxon>
        <taxon>Rhabditida</taxon>
        <taxon>Rhabditina</taxon>
        <taxon>Rhabditomorpha</taxon>
        <taxon>Rhabditoidea</taxon>
        <taxon>Rhabditidae</taxon>
        <taxon>Peloderinae</taxon>
        <taxon>Caenorhabditis</taxon>
    </lineage>
</organism>
<evidence type="ECO:0000256" key="13">
    <source>
        <dbReference type="ARBA" id="ARBA00037706"/>
    </source>
</evidence>